<dbReference type="RefSeq" id="WP_039737916.1">
    <property type="nucleotide sequence ID" value="NZ_JTCM02000014.1"/>
</dbReference>
<comment type="caution">
    <text evidence="1">The sequence shown here is derived from an EMBL/GenBank/DDBJ whole genome shotgun (WGS) entry which is preliminary data.</text>
</comment>
<accession>A0A846H5W3</accession>
<reference evidence="1 2" key="1">
    <citation type="journal article" date="2015" name="Genome Announc.">
        <title>Draft Genome Sequence of Cyanobacterium Hassallia byssoidea Strain VB512170, Isolated from Monuments in India.</title>
        <authorList>
            <person name="Singh D."/>
            <person name="Chandrababunaidu M.M."/>
            <person name="Panda A."/>
            <person name="Sen D."/>
            <person name="Bhattacharyya S."/>
            <person name="Adhikary S.P."/>
            <person name="Tripathy S."/>
        </authorList>
    </citation>
    <scope>NUCLEOTIDE SEQUENCE [LARGE SCALE GENOMIC DNA]</scope>
    <source>
        <strain evidence="1 2">VB512170</strain>
    </source>
</reference>
<dbReference type="EMBL" id="JTCM02000014">
    <property type="protein sequence ID" value="NEU72786.1"/>
    <property type="molecule type" value="Genomic_DNA"/>
</dbReference>
<sequence>MHDNSFLPNYGDDDVCYSSDNAMFKVGKLREKIKEAFRGSVQTALNDVLKSAKLEFYTHGKDWLGDGIDCEILKIGAKGWQKGKIKIRVSVEFCPDEPEITEPESPLDDIRRKINEVSI</sequence>
<keyword evidence="2" id="KW-1185">Reference proteome</keyword>
<dbReference type="Proteomes" id="UP000031549">
    <property type="component" value="Unassembled WGS sequence"/>
</dbReference>
<name>A0A846H5W3_9CYAN</name>
<dbReference type="InterPro" id="IPR014971">
    <property type="entry name" value="KGK"/>
</dbReference>
<dbReference type="AlphaFoldDB" id="A0A846H5W3"/>
<evidence type="ECO:0000313" key="2">
    <source>
        <dbReference type="Proteomes" id="UP000031549"/>
    </source>
</evidence>
<protein>
    <submittedName>
        <fullName evidence="1">KGK domain protein</fullName>
    </submittedName>
</protein>
<dbReference type="Pfam" id="PF08872">
    <property type="entry name" value="KGK"/>
    <property type="match status" value="1"/>
</dbReference>
<evidence type="ECO:0000313" key="1">
    <source>
        <dbReference type="EMBL" id="NEU72786.1"/>
    </source>
</evidence>
<proteinExistence type="predicted"/>
<organism evidence="1 2">
    <name type="scientific">Hassallia byssoidea VB512170</name>
    <dbReference type="NCBI Taxonomy" id="1304833"/>
    <lineage>
        <taxon>Bacteria</taxon>
        <taxon>Bacillati</taxon>
        <taxon>Cyanobacteriota</taxon>
        <taxon>Cyanophyceae</taxon>
        <taxon>Nostocales</taxon>
        <taxon>Tolypothrichaceae</taxon>
        <taxon>Hassallia</taxon>
    </lineage>
</organism>
<gene>
    <name evidence="1" type="ORF">PI95_009450</name>
</gene>